<evidence type="ECO:0000313" key="2">
    <source>
        <dbReference type="EMBL" id="KAK9422602.1"/>
    </source>
</evidence>
<evidence type="ECO:0000256" key="1">
    <source>
        <dbReference type="ARBA" id="ARBA00006484"/>
    </source>
</evidence>
<comment type="caution">
    <text evidence="2">The sequence shown here is derived from an EMBL/GenBank/DDBJ whole genome shotgun (WGS) entry which is preliminary data.</text>
</comment>
<keyword evidence="3" id="KW-1185">Reference proteome</keyword>
<dbReference type="Proteomes" id="UP001408356">
    <property type="component" value="Unassembled WGS sequence"/>
</dbReference>
<dbReference type="PANTHER" id="PTHR43544">
    <property type="entry name" value="SHORT-CHAIN DEHYDROGENASE/REDUCTASE"/>
    <property type="match status" value="1"/>
</dbReference>
<accession>A0ABR2V6S6</accession>
<sequence length="263" mass="28677">MSTSTERKVYVVTGANRGLGLGLLKVLLARPCHTVIATVRSEKAAQYLLNEISRAEKGEGSTLHIAQFDFSTAIPPEKVRNAIAQFEIDHIDVLILNAGAAQSMRSAAQTTAEDLRMAFEVNTIAPLLVFQGLWPLLQKSPSKPKLIWISSSVGSIGDMEPVSGGAYGPSRAAQNWLTRALHLENRKDNLIAIALHPGWVKTRMGYFAADEWRSDPSDDLGPSIEVEQSVAKMLQVIDGASEEDSGKFINAVARSQDERVVPW</sequence>
<dbReference type="InterPro" id="IPR051468">
    <property type="entry name" value="Fungal_SecMetab_SDRs"/>
</dbReference>
<evidence type="ECO:0000313" key="3">
    <source>
        <dbReference type="Proteomes" id="UP001408356"/>
    </source>
</evidence>
<organism evidence="2 3">
    <name type="scientific">Seiridium unicorne</name>
    <dbReference type="NCBI Taxonomy" id="138068"/>
    <lineage>
        <taxon>Eukaryota</taxon>
        <taxon>Fungi</taxon>
        <taxon>Dikarya</taxon>
        <taxon>Ascomycota</taxon>
        <taxon>Pezizomycotina</taxon>
        <taxon>Sordariomycetes</taxon>
        <taxon>Xylariomycetidae</taxon>
        <taxon>Amphisphaeriales</taxon>
        <taxon>Sporocadaceae</taxon>
        <taxon>Seiridium</taxon>
    </lineage>
</organism>
<proteinExistence type="inferred from homology"/>
<dbReference type="PRINTS" id="PR00081">
    <property type="entry name" value="GDHRDH"/>
</dbReference>
<reference evidence="2 3" key="1">
    <citation type="journal article" date="2024" name="J. Plant Pathol.">
        <title>Sequence and assembly of the genome of Seiridium unicorne, isolate CBS 538.82, causal agent of cypress canker disease.</title>
        <authorList>
            <person name="Scali E."/>
            <person name="Rocca G.D."/>
            <person name="Danti R."/>
            <person name="Garbelotto M."/>
            <person name="Barberini S."/>
            <person name="Baroncelli R."/>
            <person name="Emiliani G."/>
        </authorList>
    </citation>
    <scope>NUCLEOTIDE SEQUENCE [LARGE SCALE GENOMIC DNA]</scope>
    <source>
        <strain evidence="2 3">BM-138-508</strain>
    </source>
</reference>
<dbReference type="EMBL" id="JARVKF010000112">
    <property type="protein sequence ID" value="KAK9422602.1"/>
    <property type="molecule type" value="Genomic_DNA"/>
</dbReference>
<dbReference type="PANTHER" id="PTHR43544:SF26">
    <property type="entry name" value="SHORT CHAIN DEHYDROGENASE_REDUCTASE FAMILY OXIDOREDUCTASE (JCVI)"/>
    <property type="match status" value="1"/>
</dbReference>
<name>A0ABR2V6S6_9PEZI</name>
<gene>
    <name evidence="2" type="ORF">SUNI508_00465</name>
</gene>
<comment type="similarity">
    <text evidence="1">Belongs to the short-chain dehydrogenases/reductases (SDR) family.</text>
</comment>
<dbReference type="Gene3D" id="3.40.50.720">
    <property type="entry name" value="NAD(P)-binding Rossmann-like Domain"/>
    <property type="match status" value="1"/>
</dbReference>
<dbReference type="SUPFAM" id="SSF51735">
    <property type="entry name" value="NAD(P)-binding Rossmann-fold domains"/>
    <property type="match status" value="1"/>
</dbReference>
<dbReference type="Pfam" id="PF00106">
    <property type="entry name" value="adh_short"/>
    <property type="match status" value="1"/>
</dbReference>
<dbReference type="CDD" id="cd05325">
    <property type="entry name" value="carb_red_sniffer_like_SDR_c"/>
    <property type="match status" value="1"/>
</dbReference>
<protein>
    <submittedName>
        <fullName evidence="2">Uncharacterized protein</fullName>
    </submittedName>
</protein>
<dbReference type="InterPro" id="IPR002347">
    <property type="entry name" value="SDR_fam"/>
</dbReference>
<dbReference type="InterPro" id="IPR036291">
    <property type="entry name" value="NAD(P)-bd_dom_sf"/>
</dbReference>